<dbReference type="PROSITE" id="PS00479">
    <property type="entry name" value="ZF_DAG_PE_1"/>
    <property type="match status" value="1"/>
</dbReference>
<dbReference type="PROSITE" id="PS50001">
    <property type="entry name" value="SH2"/>
    <property type="match status" value="1"/>
</dbReference>
<dbReference type="InterPro" id="IPR002219">
    <property type="entry name" value="PKC_DAG/PE"/>
</dbReference>
<dbReference type="SMART" id="SM00324">
    <property type="entry name" value="RhoGAP"/>
    <property type="match status" value="1"/>
</dbReference>
<evidence type="ECO:0000259" key="6">
    <source>
        <dbReference type="PROSITE" id="PS50001"/>
    </source>
</evidence>
<evidence type="ECO:0000256" key="2">
    <source>
        <dbReference type="ARBA" id="ARBA00022723"/>
    </source>
</evidence>
<evidence type="ECO:0000256" key="3">
    <source>
        <dbReference type="ARBA" id="ARBA00022833"/>
    </source>
</evidence>
<keyword evidence="1" id="KW-0343">GTPase activation</keyword>
<keyword evidence="10" id="KW-1185">Reference proteome</keyword>
<dbReference type="PROSITE" id="PS50081">
    <property type="entry name" value="ZF_DAG_PE_2"/>
    <property type="match status" value="1"/>
</dbReference>
<dbReference type="InterPro" id="IPR000198">
    <property type="entry name" value="RhoGAP_dom"/>
</dbReference>
<dbReference type="SUPFAM" id="SSF57889">
    <property type="entry name" value="Cysteine-rich domain"/>
    <property type="match status" value="1"/>
</dbReference>
<dbReference type="SUPFAM" id="SSF48350">
    <property type="entry name" value="GTPase activation domain, GAP"/>
    <property type="match status" value="1"/>
</dbReference>
<dbReference type="PANTHER" id="PTHR46075:SF2">
    <property type="entry name" value="RHO GTPASE ACTIVATING PROTEIN AT 5A, ISOFORM A"/>
    <property type="match status" value="1"/>
</dbReference>
<dbReference type="InterPro" id="IPR008936">
    <property type="entry name" value="Rho_GTPase_activation_prot"/>
</dbReference>
<dbReference type="PANTHER" id="PTHR46075">
    <property type="entry name" value="CHIMERIN FAMILY MEMBER"/>
    <property type="match status" value="1"/>
</dbReference>
<dbReference type="SUPFAM" id="SSF55550">
    <property type="entry name" value="SH2 domain"/>
    <property type="match status" value="1"/>
</dbReference>
<dbReference type="CDD" id="cd00029">
    <property type="entry name" value="C1"/>
    <property type="match status" value="1"/>
</dbReference>
<evidence type="ECO:0000256" key="5">
    <source>
        <dbReference type="SAM" id="MobiDB-lite"/>
    </source>
</evidence>
<dbReference type="Gene3D" id="3.30.60.20">
    <property type="match status" value="1"/>
</dbReference>
<evidence type="ECO:0000313" key="10">
    <source>
        <dbReference type="Proteomes" id="UP001642540"/>
    </source>
</evidence>
<evidence type="ECO:0000256" key="4">
    <source>
        <dbReference type="PROSITE-ProRule" id="PRU00191"/>
    </source>
</evidence>
<organism evidence="9 10">
    <name type="scientific">Orchesella dallaii</name>
    <dbReference type="NCBI Taxonomy" id="48710"/>
    <lineage>
        <taxon>Eukaryota</taxon>
        <taxon>Metazoa</taxon>
        <taxon>Ecdysozoa</taxon>
        <taxon>Arthropoda</taxon>
        <taxon>Hexapoda</taxon>
        <taxon>Collembola</taxon>
        <taxon>Entomobryomorpha</taxon>
        <taxon>Entomobryoidea</taxon>
        <taxon>Orchesellidae</taxon>
        <taxon>Orchesellinae</taxon>
        <taxon>Orchesella</taxon>
    </lineage>
</organism>
<dbReference type="SMART" id="SM00109">
    <property type="entry name" value="C1"/>
    <property type="match status" value="1"/>
</dbReference>
<keyword evidence="2" id="KW-0479">Metal-binding</keyword>
<name>A0ABP1S2Y4_9HEXA</name>
<dbReference type="InterPro" id="IPR000980">
    <property type="entry name" value="SH2"/>
</dbReference>
<dbReference type="PROSITE" id="PS50238">
    <property type="entry name" value="RHOGAP"/>
    <property type="match status" value="1"/>
</dbReference>
<evidence type="ECO:0000313" key="9">
    <source>
        <dbReference type="EMBL" id="CAL8142143.1"/>
    </source>
</evidence>
<evidence type="ECO:0000256" key="1">
    <source>
        <dbReference type="ARBA" id="ARBA00022468"/>
    </source>
</evidence>
<evidence type="ECO:0000259" key="8">
    <source>
        <dbReference type="PROSITE" id="PS50238"/>
    </source>
</evidence>
<feature type="domain" description="SH2" evidence="6">
    <location>
        <begin position="355"/>
        <end position="434"/>
    </location>
</feature>
<evidence type="ECO:0008006" key="11">
    <source>
        <dbReference type="Google" id="ProtNLM"/>
    </source>
</evidence>
<sequence length="782" mass="88407">MMKLNFDSKVDHCDTQEVSTRSWRSQLLRLVKEAPRPNLVECATPRLFPHFENNRISESSWTSDTTRVTNMTLSSSDSDEVFGKGEGVNNDNQTVVFEDSSSFNPGFSENTKKRIDTVAVLPAEKGEEAVNATRTEMECNREELELSSTSPQKDSNITTKHQNGHHSRNTLSLSIQGDSEYWEKFRYSKDYQSSLMIETICNEVFNLKPSPRYKSLMQLSLKNKDTNRRLRRAFTQLPHDDENEVKVVEEGRTKEDIKTISEKDVKVLCEGMKEDADDAAEKVEEVEKNVSNPIQLLSADDDDGKTKQGLPVKEMRRYYSTPSSVFTTTTEEGDWDEDYGGMMERDKLLKGFGQAFHGYLTKGETEMLLKTDGQYLIRQMWNEDEFILSFRFDGEIRNYRIICEASSSSGSNVLYTYHLEDRRKSYYTLDELVREGLITLHLDENAGSYIDLLVELAQFQRDGNLLQSPPAVSPGSRKTSRSASFRTTRVASSSSAIISGGGDGFVDATERPSITVTFVDGRNSTDIALVIHYFDEETFDGLAKCQVCLHGLWGPSNKGLRCRDCCLSIHESCLDNVKSDCKPDLSTTPPFATDLTTLVKGSYAAATSSYSLPYVLEKCINEVEKRGLSTEGIYRVSGAVEEIEGLKTLFEKDRINTDLSGCSDIHSITGLIKLFLRQLPEPLITEEVFEEFFREDTVEITLEKVQNLIACLPPAHRLTLKHLLEHLHRVTKDKASNRMNAFNLSSILMPSIVGPTNMSFNLLEACTKLLYIMITRFNQLNF</sequence>
<dbReference type="Pfam" id="PF00620">
    <property type="entry name" value="RhoGAP"/>
    <property type="match status" value="1"/>
</dbReference>
<dbReference type="InterPro" id="IPR036860">
    <property type="entry name" value="SH2_dom_sf"/>
</dbReference>
<dbReference type="Gene3D" id="3.30.505.10">
    <property type="entry name" value="SH2 domain"/>
    <property type="match status" value="1"/>
</dbReference>
<dbReference type="Proteomes" id="UP001642540">
    <property type="component" value="Unassembled WGS sequence"/>
</dbReference>
<dbReference type="Pfam" id="PF00017">
    <property type="entry name" value="SH2"/>
    <property type="match status" value="1"/>
</dbReference>
<reference evidence="9 10" key="1">
    <citation type="submission" date="2024-08" db="EMBL/GenBank/DDBJ databases">
        <authorList>
            <person name="Cucini C."/>
            <person name="Frati F."/>
        </authorList>
    </citation>
    <scope>NUCLEOTIDE SEQUENCE [LARGE SCALE GENOMIC DNA]</scope>
</reference>
<feature type="region of interest" description="Disordered" evidence="5">
    <location>
        <begin position="143"/>
        <end position="170"/>
    </location>
</feature>
<dbReference type="EMBL" id="CAXLJM020000148">
    <property type="protein sequence ID" value="CAL8142143.1"/>
    <property type="molecule type" value="Genomic_DNA"/>
</dbReference>
<evidence type="ECO:0000259" key="7">
    <source>
        <dbReference type="PROSITE" id="PS50081"/>
    </source>
</evidence>
<dbReference type="InterPro" id="IPR051854">
    <property type="entry name" value="Rho-type_GAP"/>
</dbReference>
<accession>A0ABP1S2Y4</accession>
<dbReference type="Pfam" id="PF00130">
    <property type="entry name" value="C1_1"/>
    <property type="match status" value="1"/>
</dbReference>
<dbReference type="CDD" id="cd00159">
    <property type="entry name" value="RhoGAP"/>
    <property type="match status" value="1"/>
</dbReference>
<protein>
    <recommendedName>
        <fullName evidence="11">N-chimaerin</fullName>
    </recommendedName>
</protein>
<dbReference type="InterPro" id="IPR046349">
    <property type="entry name" value="C1-like_sf"/>
</dbReference>
<keyword evidence="3" id="KW-0862">Zinc</keyword>
<gene>
    <name evidence="9" type="ORF">ODALV1_LOCUS28956</name>
</gene>
<dbReference type="Gene3D" id="1.10.555.10">
    <property type="entry name" value="Rho GTPase activation protein"/>
    <property type="match status" value="1"/>
</dbReference>
<feature type="domain" description="Rho-GAP" evidence="8">
    <location>
        <begin position="593"/>
        <end position="781"/>
    </location>
</feature>
<feature type="domain" description="Phorbol-ester/DAG-type" evidence="7">
    <location>
        <begin position="531"/>
        <end position="581"/>
    </location>
</feature>
<comment type="caution">
    <text evidence="9">The sequence shown here is derived from an EMBL/GenBank/DDBJ whole genome shotgun (WGS) entry which is preliminary data.</text>
</comment>
<keyword evidence="4" id="KW-0727">SH2 domain</keyword>
<dbReference type="SMART" id="SM00252">
    <property type="entry name" value="SH2"/>
    <property type="match status" value="1"/>
</dbReference>
<proteinExistence type="predicted"/>
<feature type="compositionally biased region" description="Polar residues" evidence="5">
    <location>
        <begin position="146"/>
        <end position="161"/>
    </location>
</feature>